<dbReference type="InterPro" id="IPR047533">
    <property type="entry name" value="RecA-like_PEX6_r2"/>
</dbReference>
<sequence>MLRCQIQPTRSGDDADDDDRAGARLVFTGSDSTELAVAATVPTLAAIIRRGHGQSTSAIASSSLLESPADDEWASGAVVDAHTAELVMLQLDRTLLQPALQASKASRVQDRDSHDNGNGRRGGEVSQSRLVADKRWIAAFAPESDSQTIHVEFPAIAIQLETVTFTAADPHNAAAIIKALLAQVTAPDATRPLLLVQGDSLNISVLRSGLQVRQDELVALSGIQITACVPSLAGIVAKGTTRCVFTQNLQKSAREVSPARVLQPLTTRPEPAKAPLLHFGLQSPVSSLPLHPWPFLDYVPIALPNIDLHSSVGLTVSTMVSLGLSAGCFATIALATQPTITRLISVHPVAKPSVLGLRSAAANCAPVGHLWQDNLAYMSFGLLFNLTNASNSGAPRHFPFVQPDQWQSVIITPVAQEPEFAATATIAELHASTETFSPADRDARVAARDQALVAFFSIPRLLARGDVFSVCIESKQAPQLPGPRHLHFVVNELTAPSSAQPDHSVWVDVERTRLVSHLSAQGFACPRFETSQLARALCGDNWRGSELTRACAPVGQADTFSRILELARFTFQHRQNSALLVHGASGVGKSTLLSTAARAMGVYLAVFDCRALASGSDVSEAQALQQLTLFLDQASDAGPAITVLDHIHLLRSVERDAQVRQQRSGGMAAHASAHEAVWPAAANLLSQWLAQTTTGGSKLLIGSCTGKPESVLNDIRDVFVQDLHVDLPEMAQRQAILSDLCTASEFAPVEDQLESMDEALIPHLALGAGVSQVVRSRVAADVDLSAIAKNTAGASPRDLCRLVWLATCRATDRFTSLLSNQQIRETSRFSSPTTDGISSHEQIDRAIVLSGLRLTASDFGAALGALNSRVVGGAGDAGATASIPNVTWDDVGGLGAVKRDILDTIQLPLQRPELFAGGLQRSGLLLYGPPGTGKTLLAKAVATECSLNFISVKGPELINMYVGQSEKNIRAVFERARRCKPCVIFFDELDSLAPNRGRSGDSGGVMDRIVSQLLAELDGMQSNTNVFVIGATNRPDLIDPALLRPGRFDRLLYLGISGEPESQEPVLRALTRKFHLDPNLQLLDVARLCPRNFTGADLYAVCSDAMMSAMRRRIIQLESGAEGIDQVSPVTVILEDFSTAIASIKPSVTMAELARYEQLRDEYASAAAASSSSPSGHKN</sequence>
<evidence type="ECO:0000256" key="6">
    <source>
        <dbReference type="ARBA" id="ARBA00022840"/>
    </source>
</evidence>
<evidence type="ECO:0000256" key="11">
    <source>
        <dbReference type="SAM" id="MobiDB-lite"/>
    </source>
</evidence>
<evidence type="ECO:0000256" key="8">
    <source>
        <dbReference type="ARBA" id="ARBA00034811"/>
    </source>
</evidence>
<dbReference type="Pfam" id="PF00004">
    <property type="entry name" value="AAA"/>
    <property type="match status" value="2"/>
</dbReference>
<dbReference type="PANTHER" id="PTHR23077:SF9">
    <property type="entry name" value="PEROXISOMAL ATPASE PEX6"/>
    <property type="match status" value="1"/>
</dbReference>
<keyword evidence="6" id="KW-0067">ATP-binding</keyword>
<dbReference type="Gene3D" id="3.40.50.300">
    <property type="entry name" value="P-loop containing nucleotide triphosphate hydrolases"/>
    <property type="match status" value="2"/>
</dbReference>
<comment type="subcellular location">
    <subcellularLocation>
        <location evidence="1">Membrane</location>
    </subcellularLocation>
</comment>
<accession>A0A0D2VXI1</accession>
<keyword evidence="3" id="KW-0962">Peroxisome biogenesis</keyword>
<feature type="region of interest" description="Disordered" evidence="11">
    <location>
        <begin position="102"/>
        <end position="126"/>
    </location>
</feature>
<keyword evidence="4" id="KW-0547">Nucleotide-binding</keyword>
<dbReference type="AlphaFoldDB" id="A0A0D2VXI1"/>
<evidence type="ECO:0000256" key="2">
    <source>
        <dbReference type="ARBA" id="ARBA00006914"/>
    </source>
</evidence>
<dbReference type="CDD" id="cd00009">
    <property type="entry name" value="AAA"/>
    <property type="match status" value="1"/>
</dbReference>
<dbReference type="EMBL" id="KE346371">
    <property type="protein sequence ID" value="KJE96367.1"/>
    <property type="molecule type" value="Genomic_DNA"/>
</dbReference>
<feature type="domain" description="AAA+ ATPase" evidence="12">
    <location>
        <begin position="920"/>
        <end position="1058"/>
    </location>
</feature>
<evidence type="ECO:0000256" key="1">
    <source>
        <dbReference type="ARBA" id="ARBA00004370"/>
    </source>
</evidence>
<organism evidence="13 14">
    <name type="scientific">Capsaspora owczarzaki (strain ATCC 30864)</name>
    <dbReference type="NCBI Taxonomy" id="595528"/>
    <lineage>
        <taxon>Eukaryota</taxon>
        <taxon>Filasterea</taxon>
        <taxon>Capsaspora</taxon>
    </lineage>
</organism>
<dbReference type="PhylomeDB" id="A0A0D2VXI1"/>
<evidence type="ECO:0000256" key="5">
    <source>
        <dbReference type="ARBA" id="ARBA00022801"/>
    </source>
</evidence>
<keyword evidence="5" id="KW-0378">Hydrolase</keyword>
<dbReference type="Pfam" id="PF17862">
    <property type="entry name" value="AAA_lid_3"/>
    <property type="match status" value="1"/>
</dbReference>
<feature type="region of interest" description="Disordered" evidence="11">
    <location>
        <begin position="1"/>
        <end position="20"/>
    </location>
</feature>
<evidence type="ECO:0000259" key="12">
    <source>
        <dbReference type="SMART" id="SM00382"/>
    </source>
</evidence>
<dbReference type="InterPro" id="IPR050168">
    <property type="entry name" value="AAA_ATPase_domain"/>
</dbReference>
<dbReference type="InterPro" id="IPR027417">
    <property type="entry name" value="P-loop_NTPase"/>
</dbReference>
<dbReference type="GO" id="GO:0016887">
    <property type="term" value="F:ATP hydrolysis activity"/>
    <property type="evidence" value="ECO:0007669"/>
    <property type="project" value="InterPro"/>
</dbReference>
<comment type="similarity">
    <text evidence="2">Belongs to the AAA ATPase family.</text>
</comment>
<reference evidence="14" key="1">
    <citation type="submission" date="2011-02" db="EMBL/GenBank/DDBJ databases">
        <title>The Genome Sequence of Capsaspora owczarzaki ATCC 30864.</title>
        <authorList>
            <person name="Russ C."/>
            <person name="Cuomo C."/>
            <person name="Burger G."/>
            <person name="Gray M.W."/>
            <person name="Holland P.W.H."/>
            <person name="King N."/>
            <person name="Lang F.B.F."/>
            <person name="Roger A.J."/>
            <person name="Ruiz-Trillo I."/>
            <person name="Young S.K."/>
            <person name="Zeng Q."/>
            <person name="Gargeya S."/>
            <person name="Alvarado L."/>
            <person name="Berlin A."/>
            <person name="Chapman S.B."/>
            <person name="Chen Z."/>
            <person name="Freedman E."/>
            <person name="Gellesch M."/>
            <person name="Goldberg J."/>
            <person name="Griggs A."/>
            <person name="Gujja S."/>
            <person name="Heilman E."/>
            <person name="Heiman D."/>
            <person name="Howarth C."/>
            <person name="Mehta T."/>
            <person name="Neiman D."/>
            <person name="Pearson M."/>
            <person name="Roberts A."/>
            <person name="Saif S."/>
            <person name="Shea T."/>
            <person name="Shenoy N."/>
            <person name="Sisk P."/>
            <person name="Stolte C."/>
            <person name="Sykes S."/>
            <person name="White J."/>
            <person name="Yandava C."/>
            <person name="Haas B."/>
            <person name="Nusbaum C."/>
            <person name="Birren B."/>
        </authorList>
    </citation>
    <scope>NUCLEOTIDE SEQUENCE</scope>
    <source>
        <strain evidence="14">ATCC 30864</strain>
    </source>
</reference>
<feature type="domain" description="AAA+ ATPase" evidence="12">
    <location>
        <begin position="575"/>
        <end position="729"/>
    </location>
</feature>
<dbReference type="InterPro" id="IPR003959">
    <property type="entry name" value="ATPase_AAA_core"/>
</dbReference>
<dbReference type="Proteomes" id="UP000008743">
    <property type="component" value="Unassembled WGS sequence"/>
</dbReference>
<keyword evidence="7" id="KW-0472">Membrane</keyword>
<proteinExistence type="inferred from homology"/>
<dbReference type="Gene3D" id="1.10.8.60">
    <property type="match status" value="1"/>
</dbReference>
<evidence type="ECO:0000256" key="7">
    <source>
        <dbReference type="ARBA" id="ARBA00023136"/>
    </source>
</evidence>
<dbReference type="GO" id="GO:0005778">
    <property type="term" value="C:peroxisomal membrane"/>
    <property type="evidence" value="ECO:0007669"/>
    <property type="project" value="TreeGrafter"/>
</dbReference>
<evidence type="ECO:0000256" key="10">
    <source>
        <dbReference type="ARBA" id="ARBA00048778"/>
    </source>
</evidence>
<dbReference type="FunFam" id="3.40.50.300:FF:000109">
    <property type="entry name" value="Peroxisomal biogenesis factor 6"/>
    <property type="match status" value="1"/>
</dbReference>
<dbReference type="eggNOG" id="KOG0736">
    <property type="taxonomic scope" value="Eukaryota"/>
</dbReference>
<evidence type="ECO:0000256" key="9">
    <source>
        <dbReference type="ARBA" id="ARBA00034920"/>
    </source>
</evidence>
<evidence type="ECO:0000313" key="13">
    <source>
        <dbReference type="EMBL" id="KJE96367.1"/>
    </source>
</evidence>
<protein>
    <recommendedName>
        <fullName evidence="8">Peroxisomal ATPase PEX6</fullName>
    </recommendedName>
    <alternativeName>
        <fullName evidence="9">Peroxin-6</fullName>
    </alternativeName>
</protein>
<dbReference type="InterPro" id="IPR041569">
    <property type="entry name" value="AAA_lid_3"/>
</dbReference>
<evidence type="ECO:0000256" key="4">
    <source>
        <dbReference type="ARBA" id="ARBA00022741"/>
    </source>
</evidence>
<feature type="compositionally biased region" description="Basic and acidic residues" evidence="11">
    <location>
        <begin position="107"/>
        <end position="123"/>
    </location>
</feature>
<dbReference type="RefSeq" id="XP_004344326.2">
    <property type="nucleotide sequence ID" value="XM_004344276.2"/>
</dbReference>
<dbReference type="OrthoDB" id="2187at2759"/>
<dbReference type="SUPFAM" id="SSF52540">
    <property type="entry name" value="P-loop containing nucleoside triphosphate hydrolases"/>
    <property type="match status" value="2"/>
</dbReference>
<dbReference type="SMART" id="SM00382">
    <property type="entry name" value="AAA"/>
    <property type="match status" value="2"/>
</dbReference>
<dbReference type="InterPro" id="IPR003593">
    <property type="entry name" value="AAA+_ATPase"/>
</dbReference>
<dbReference type="STRING" id="595528.A0A0D2VXI1"/>
<dbReference type="InParanoid" id="A0A0D2VXI1"/>
<dbReference type="PROSITE" id="PS00674">
    <property type="entry name" value="AAA"/>
    <property type="match status" value="1"/>
</dbReference>
<feature type="compositionally biased region" description="Polar residues" evidence="11">
    <location>
        <begin position="1"/>
        <end position="10"/>
    </location>
</feature>
<dbReference type="InterPro" id="IPR003960">
    <property type="entry name" value="ATPase_AAA_CS"/>
</dbReference>
<gene>
    <name evidence="13" type="ORF">CAOG_006705</name>
</gene>
<evidence type="ECO:0000256" key="3">
    <source>
        <dbReference type="ARBA" id="ARBA00022593"/>
    </source>
</evidence>
<keyword evidence="14" id="KW-1185">Reference proteome</keyword>
<dbReference type="GO" id="GO:0005829">
    <property type="term" value="C:cytosol"/>
    <property type="evidence" value="ECO:0007669"/>
    <property type="project" value="TreeGrafter"/>
</dbReference>
<dbReference type="GO" id="GO:0005524">
    <property type="term" value="F:ATP binding"/>
    <property type="evidence" value="ECO:0007669"/>
    <property type="project" value="UniProtKB-KW"/>
</dbReference>
<evidence type="ECO:0000313" key="14">
    <source>
        <dbReference type="Proteomes" id="UP000008743"/>
    </source>
</evidence>
<dbReference type="PANTHER" id="PTHR23077">
    <property type="entry name" value="AAA-FAMILY ATPASE"/>
    <property type="match status" value="1"/>
</dbReference>
<comment type="catalytic activity">
    <reaction evidence="10">
        <text>ATP + H2O = ADP + phosphate + H(+)</text>
        <dbReference type="Rhea" id="RHEA:13065"/>
        <dbReference type="ChEBI" id="CHEBI:15377"/>
        <dbReference type="ChEBI" id="CHEBI:15378"/>
        <dbReference type="ChEBI" id="CHEBI:30616"/>
        <dbReference type="ChEBI" id="CHEBI:43474"/>
        <dbReference type="ChEBI" id="CHEBI:456216"/>
    </reaction>
    <physiologicalReaction direction="left-to-right" evidence="10">
        <dbReference type="Rhea" id="RHEA:13066"/>
    </physiologicalReaction>
</comment>
<dbReference type="CDD" id="cd19527">
    <property type="entry name" value="RecA-like_PEX6_r2"/>
    <property type="match status" value="1"/>
</dbReference>
<name>A0A0D2VXI1_CAPO3</name>
<dbReference type="GO" id="GO:0016558">
    <property type="term" value="P:protein import into peroxisome matrix"/>
    <property type="evidence" value="ECO:0007669"/>
    <property type="project" value="TreeGrafter"/>
</dbReference>